<dbReference type="GO" id="GO:0005929">
    <property type="term" value="C:cilium"/>
    <property type="evidence" value="ECO:0007669"/>
    <property type="project" value="TreeGrafter"/>
</dbReference>
<organism evidence="5">
    <name type="scientific">Mesocestoides corti</name>
    <name type="common">Flatworm</name>
    <dbReference type="NCBI Taxonomy" id="53468"/>
    <lineage>
        <taxon>Eukaryota</taxon>
        <taxon>Metazoa</taxon>
        <taxon>Spiralia</taxon>
        <taxon>Lophotrochozoa</taxon>
        <taxon>Platyhelminthes</taxon>
        <taxon>Cestoda</taxon>
        <taxon>Eucestoda</taxon>
        <taxon>Cyclophyllidea</taxon>
        <taxon>Mesocestoididae</taxon>
        <taxon>Mesocestoides</taxon>
    </lineage>
</organism>
<feature type="compositionally biased region" description="Polar residues" evidence="1">
    <location>
        <begin position="36"/>
        <end position="54"/>
    </location>
</feature>
<protein>
    <submittedName>
        <fullName evidence="5">Thioredoxin domain-containing protein</fullName>
    </submittedName>
</protein>
<feature type="chain" id="PRO_5024423891" evidence="3">
    <location>
        <begin position="26"/>
        <end position="342"/>
    </location>
</feature>
<dbReference type="InterPro" id="IPR013766">
    <property type="entry name" value="Thioredoxin_domain"/>
</dbReference>
<proteinExistence type="predicted"/>
<dbReference type="Gene3D" id="3.40.30.10">
    <property type="entry name" value="Glutaredoxin"/>
    <property type="match status" value="1"/>
</dbReference>
<accession>A0A5K3FC86</accession>
<dbReference type="GO" id="GO:0060271">
    <property type="term" value="P:cilium assembly"/>
    <property type="evidence" value="ECO:0007669"/>
    <property type="project" value="TreeGrafter"/>
</dbReference>
<dbReference type="WBParaSite" id="MCU_006274-RA">
    <property type="protein sequence ID" value="MCU_006274-RA"/>
    <property type="gene ID" value="MCU_006274"/>
</dbReference>
<feature type="signal peptide" evidence="3">
    <location>
        <begin position="1"/>
        <end position="25"/>
    </location>
</feature>
<keyword evidence="2" id="KW-0472">Membrane</keyword>
<evidence type="ECO:0000256" key="2">
    <source>
        <dbReference type="SAM" id="Phobius"/>
    </source>
</evidence>
<feature type="domain" description="Thioredoxin" evidence="4">
    <location>
        <begin position="155"/>
        <end position="235"/>
    </location>
</feature>
<name>A0A5K3FC86_MESCO</name>
<dbReference type="Pfam" id="PF00085">
    <property type="entry name" value="Thioredoxin"/>
    <property type="match status" value="1"/>
</dbReference>
<evidence type="ECO:0000256" key="3">
    <source>
        <dbReference type="SAM" id="SignalP"/>
    </source>
</evidence>
<dbReference type="SUPFAM" id="SSF52833">
    <property type="entry name" value="Thioredoxin-like"/>
    <property type="match status" value="1"/>
</dbReference>
<dbReference type="PANTHER" id="PTHR14684">
    <property type="entry name" value="THIOREDOXIN DOMAIN-CONTAINING PROTEIN 15"/>
    <property type="match status" value="1"/>
</dbReference>
<dbReference type="InterPro" id="IPR036249">
    <property type="entry name" value="Thioredoxin-like_sf"/>
</dbReference>
<dbReference type="InterPro" id="IPR042418">
    <property type="entry name" value="TXNDC15"/>
</dbReference>
<feature type="region of interest" description="Disordered" evidence="1">
    <location>
        <begin position="31"/>
        <end position="59"/>
    </location>
</feature>
<evidence type="ECO:0000259" key="4">
    <source>
        <dbReference type="Pfam" id="PF00085"/>
    </source>
</evidence>
<dbReference type="PANTHER" id="PTHR14684:SF2">
    <property type="entry name" value="THIOREDOXIN DOMAIN-CONTAINING PROTEIN 15"/>
    <property type="match status" value="1"/>
</dbReference>
<evidence type="ECO:0000256" key="1">
    <source>
        <dbReference type="SAM" id="MobiDB-lite"/>
    </source>
</evidence>
<keyword evidence="2" id="KW-0812">Transmembrane</keyword>
<keyword evidence="2" id="KW-1133">Transmembrane helix</keyword>
<evidence type="ECO:0000313" key="5">
    <source>
        <dbReference type="WBParaSite" id="MCU_006274-RA"/>
    </source>
</evidence>
<keyword evidence="3" id="KW-0732">Signal</keyword>
<sequence length="342" mass="39619">MQPKMLTWVLSFMFIFFVTLTFTQGKLPFDEKNDTEPWTNQTEQSEGSHKQMSSPWRKDFDSLDQSDRVLTRCRLRSVNYWNYTSGHASLVLGHQFDSAVGALYSPPISHDLLGLYVNRHPFKLSSALNPFFPSLRAGYATSRRKTPTKVTESLCTLVFIFAQWCPFSMRAAPYINALARAFPQLPIVAIESNEYLQYRWSLRVFYIPKIKIFIGGHVYREFNGTDYDLDELADFLWLSLRLLPIGPLELRREDFVGPIPTQLMIRENDLRLPAAWVIFLVCFAYLTTYFVNYKRIWCHAVTAVKSVHHSLNNRRLNRLHRRHVAAHAALPLPASSTHCHAD</sequence>
<reference evidence="5" key="1">
    <citation type="submission" date="2019-11" db="UniProtKB">
        <authorList>
            <consortium name="WormBaseParasite"/>
        </authorList>
    </citation>
    <scope>IDENTIFICATION</scope>
</reference>
<feature type="transmembrane region" description="Helical" evidence="2">
    <location>
        <begin position="272"/>
        <end position="291"/>
    </location>
</feature>
<dbReference type="AlphaFoldDB" id="A0A5K3FC86"/>